<dbReference type="GO" id="GO:0044209">
    <property type="term" value="P:AMP salvage"/>
    <property type="evidence" value="ECO:0007669"/>
    <property type="project" value="UniProtKB-UniRule"/>
</dbReference>
<comment type="subcellular location">
    <subcellularLocation>
        <location evidence="3 11">Cytoplasm</location>
    </subcellularLocation>
</comment>
<evidence type="ECO:0000256" key="9">
    <source>
        <dbReference type="ARBA" id="ARBA00022679"/>
    </source>
</evidence>
<evidence type="ECO:0000256" key="7">
    <source>
        <dbReference type="ARBA" id="ARBA00022490"/>
    </source>
</evidence>
<dbReference type="GO" id="GO:0002055">
    <property type="term" value="F:adenine binding"/>
    <property type="evidence" value="ECO:0007669"/>
    <property type="project" value="TreeGrafter"/>
</dbReference>
<dbReference type="SUPFAM" id="SSF53271">
    <property type="entry name" value="PRTase-like"/>
    <property type="match status" value="1"/>
</dbReference>
<comment type="pathway">
    <text evidence="4 11">Purine metabolism; AMP biosynthesis via salvage pathway; AMP from adenine: step 1/1.</text>
</comment>
<keyword evidence="14" id="KW-1185">Reference proteome</keyword>
<dbReference type="GO" id="GO:0006168">
    <property type="term" value="P:adenine salvage"/>
    <property type="evidence" value="ECO:0007669"/>
    <property type="project" value="InterPro"/>
</dbReference>
<dbReference type="InterPro" id="IPR005764">
    <property type="entry name" value="Ade_phspho_trans"/>
</dbReference>
<sequence length="179" mass="19377">MPAPRPESVEEMIDRLCAKIPDYPEPGVLFRDLTPLFADGAAFARAVDALGEAFRGQFEYVAGIEARGFLLAGAVSRATGAGVIPIRKEGKLPRETYRESYQLEYGSAVLEIHTDDVARGSRVLVVDDILATGGTLEASAKLLHRAGLHIAGFGLLMELTDQRGRGKLGGHRTRALYRV</sequence>
<evidence type="ECO:0000256" key="2">
    <source>
        <dbReference type="ARBA" id="ARBA00003968"/>
    </source>
</evidence>
<dbReference type="HAMAP" id="MF_00004">
    <property type="entry name" value="Aden_phosphoribosyltr"/>
    <property type="match status" value="1"/>
</dbReference>
<reference evidence="13 14" key="1">
    <citation type="journal article" date="2014" name="Genome Announc.">
        <title>Draft Genome Sequence of Kocuria palustris PEL.</title>
        <authorList>
            <person name="Sharma G."/>
            <person name="Khatri I."/>
            <person name="Subramanian S."/>
        </authorList>
    </citation>
    <scope>NUCLEOTIDE SEQUENCE [LARGE SCALE GENOMIC DNA]</scope>
    <source>
        <strain evidence="13 14">PEL</strain>
    </source>
</reference>
<dbReference type="NCBIfam" id="NF002636">
    <property type="entry name" value="PRK02304.1-5"/>
    <property type="match status" value="1"/>
</dbReference>
<dbReference type="UniPathway" id="UPA00588">
    <property type="reaction ID" value="UER00646"/>
</dbReference>
<gene>
    <name evidence="11" type="primary">apt</name>
    <name evidence="13" type="ORF">C884_02485</name>
</gene>
<dbReference type="InterPro" id="IPR050054">
    <property type="entry name" value="UPRTase/APRTase"/>
</dbReference>
<evidence type="ECO:0000256" key="3">
    <source>
        <dbReference type="ARBA" id="ARBA00004496"/>
    </source>
</evidence>
<name>M2XVQ6_9MICC</name>
<evidence type="ECO:0000256" key="10">
    <source>
        <dbReference type="ARBA" id="ARBA00022726"/>
    </source>
</evidence>
<comment type="caution">
    <text evidence="13">The sequence shown here is derived from an EMBL/GenBank/DDBJ whole genome shotgun (WGS) entry which is preliminary data.</text>
</comment>
<comment type="similarity">
    <text evidence="5 11">Belongs to the purine/pyrimidine phosphoribosyltransferase family.</text>
</comment>
<evidence type="ECO:0000256" key="4">
    <source>
        <dbReference type="ARBA" id="ARBA00004659"/>
    </source>
</evidence>
<keyword evidence="10 11" id="KW-0660">Purine salvage</keyword>
<dbReference type="PANTHER" id="PTHR32315">
    <property type="entry name" value="ADENINE PHOSPHORIBOSYLTRANSFERASE"/>
    <property type="match status" value="1"/>
</dbReference>
<dbReference type="GO" id="GO:0016208">
    <property type="term" value="F:AMP binding"/>
    <property type="evidence" value="ECO:0007669"/>
    <property type="project" value="TreeGrafter"/>
</dbReference>
<evidence type="ECO:0000259" key="12">
    <source>
        <dbReference type="Pfam" id="PF00156"/>
    </source>
</evidence>
<dbReference type="GO" id="GO:0006166">
    <property type="term" value="P:purine ribonucleoside salvage"/>
    <property type="evidence" value="ECO:0007669"/>
    <property type="project" value="UniProtKB-KW"/>
</dbReference>
<proteinExistence type="inferred from homology"/>
<evidence type="ECO:0000256" key="5">
    <source>
        <dbReference type="ARBA" id="ARBA00008391"/>
    </source>
</evidence>
<dbReference type="Pfam" id="PF00156">
    <property type="entry name" value="Pribosyltran"/>
    <property type="match status" value="1"/>
</dbReference>
<keyword evidence="9 11" id="KW-0808">Transferase</keyword>
<evidence type="ECO:0000313" key="14">
    <source>
        <dbReference type="Proteomes" id="UP000009877"/>
    </source>
</evidence>
<dbReference type="EC" id="2.4.2.7" evidence="6 11"/>
<keyword evidence="8 11" id="KW-0328">Glycosyltransferase</keyword>
<dbReference type="FunFam" id="3.40.50.2020:FF:000021">
    <property type="entry name" value="Adenine phosphoribosyltransferase"/>
    <property type="match status" value="1"/>
</dbReference>
<dbReference type="NCBIfam" id="NF002634">
    <property type="entry name" value="PRK02304.1-3"/>
    <property type="match status" value="1"/>
</dbReference>
<dbReference type="InterPro" id="IPR029057">
    <property type="entry name" value="PRTase-like"/>
</dbReference>
<feature type="domain" description="Phosphoribosyltransferase" evidence="12">
    <location>
        <begin position="54"/>
        <end position="157"/>
    </location>
</feature>
<organism evidence="13 14">
    <name type="scientific">Kocuria palustris PEL</name>
    <dbReference type="NCBI Taxonomy" id="1236550"/>
    <lineage>
        <taxon>Bacteria</taxon>
        <taxon>Bacillati</taxon>
        <taxon>Actinomycetota</taxon>
        <taxon>Actinomycetes</taxon>
        <taxon>Micrococcales</taxon>
        <taxon>Micrococcaceae</taxon>
        <taxon>Kocuria</taxon>
    </lineage>
</organism>
<comment type="function">
    <text evidence="2 11">Catalyzes a salvage reaction resulting in the formation of AMP, that is energically less costly than de novo synthesis.</text>
</comment>
<accession>M2XVQ6</accession>
<dbReference type="PANTHER" id="PTHR32315:SF3">
    <property type="entry name" value="ADENINE PHOSPHORIBOSYLTRANSFERASE"/>
    <property type="match status" value="1"/>
</dbReference>
<evidence type="ECO:0000256" key="8">
    <source>
        <dbReference type="ARBA" id="ARBA00022676"/>
    </source>
</evidence>
<dbReference type="CDD" id="cd06223">
    <property type="entry name" value="PRTases_typeI"/>
    <property type="match status" value="1"/>
</dbReference>
<comment type="catalytic activity">
    <reaction evidence="1 11">
        <text>AMP + diphosphate = 5-phospho-alpha-D-ribose 1-diphosphate + adenine</text>
        <dbReference type="Rhea" id="RHEA:16609"/>
        <dbReference type="ChEBI" id="CHEBI:16708"/>
        <dbReference type="ChEBI" id="CHEBI:33019"/>
        <dbReference type="ChEBI" id="CHEBI:58017"/>
        <dbReference type="ChEBI" id="CHEBI:456215"/>
        <dbReference type="EC" id="2.4.2.7"/>
    </reaction>
</comment>
<protein>
    <recommendedName>
        <fullName evidence="6 11">Adenine phosphoribosyltransferase</fullName>
        <shortName evidence="11">APRT</shortName>
        <ecNumber evidence="6 11">2.4.2.7</ecNumber>
    </recommendedName>
</protein>
<evidence type="ECO:0000256" key="11">
    <source>
        <dbReference type="HAMAP-Rule" id="MF_00004"/>
    </source>
</evidence>
<dbReference type="AlphaFoldDB" id="M2XVQ6"/>
<evidence type="ECO:0000313" key="13">
    <source>
        <dbReference type="EMBL" id="EME36878.1"/>
    </source>
</evidence>
<dbReference type="InterPro" id="IPR000836">
    <property type="entry name" value="PRTase_dom"/>
</dbReference>
<comment type="subunit">
    <text evidence="11">Homodimer.</text>
</comment>
<evidence type="ECO:0000256" key="1">
    <source>
        <dbReference type="ARBA" id="ARBA00000868"/>
    </source>
</evidence>
<evidence type="ECO:0000256" key="6">
    <source>
        <dbReference type="ARBA" id="ARBA00011893"/>
    </source>
</evidence>
<keyword evidence="7 11" id="KW-0963">Cytoplasm</keyword>
<dbReference type="Proteomes" id="UP000009877">
    <property type="component" value="Unassembled WGS sequence"/>
</dbReference>
<dbReference type="GO" id="GO:0003999">
    <property type="term" value="F:adenine phosphoribosyltransferase activity"/>
    <property type="evidence" value="ECO:0007669"/>
    <property type="project" value="UniProtKB-UniRule"/>
</dbReference>
<dbReference type="GO" id="GO:0005737">
    <property type="term" value="C:cytoplasm"/>
    <property type="evidence" value="ECO:0007669"/>
    <property type="project" value="UniProtKB-SubCell"/>
</dbReference>
<dbReference type="EMBL" id="ANHZ02000008">
    <property type="protein sequence ID" value="EME36878.1"/>
    <property type="molecule type" value="Genomic_DNA"/>
</dbReference>
<dbReference type="Gene3D" id="3.40.50.2020">
    <property type="match status" value="1"/>
</dbReference>
<dbReference type="STRING" id="71999.KPaMU14_07815"/>